<dbReference type="CDD" id="cd09272">
    <property type="entry name" value="RNase_HI_RT_Ty1"/>
    <property type="match status" value="1"/>
</dbReference>
<evidence type="ECO:0000313" key="2">
    <source>
        <dbReference type="Proteomes" id="UP000257109"/>
    </source>
</evidence>
<comment type="caution">
    <text evidence="1">The sequence shown here is derived from an EMBL/GenBank/DDBJ whole genome shotgun (WGS) entry which is preliminary data.</text>
</comment>
<organism evidence="1 2">
    <name type="scientific">Mucuna pruriens</name>
    <name type="common">Velvet bean</name>
    <name type="synonym">Dolichos pruriens</name>
    <dbReference type="NCBI Taxonomy" id="157652"/>
    <lineage>
        <taxon>Eukaryota</taxon>
        <taxon>Viridiplantae</taxon>
        <taxon>Streptophyta</taxon>
        <taxon>Embryophyta</taxon>
        <taxon>Tracheophyta</taxon>
        <taxon>Spermatophyta</taxon>
        <taxon>Magnoliopsida</taxon>
        <taxon>eudicotyledons</taxon>
        <taxon>Gunneridae</taxon>
        <taxon>Pentapetalae</taxon>
        <taxon>rosids</taxon>
        <taxon>fabids</taxon>
        <taxon>Fabales</taxon>
        <taxon>Fabaceae</taxon>
        <taxon>Papilionoideae</taxon>
        <taxon>50 kb inversion clade</taxon>
        <taxon>NPAAA clade</taxon>
        <taxon>indigoferoid/millettioid clade</taxon>
        <taxon>Phaseoleae</taxon>
        <taxon>Mucuna</taxon>
    </lineage>
</organism>
<evidence type="ECO:0008006" key="3">
    <source>
        <dbReference type="Google" id="ProtNLM"/>
    </source>
</evidence>
<evidence type="ECO:0000313" key="1">
    <source>
        <dbReference type="EMBL" id="RDY00546.1"/>
    </source>
</evidence>
<sequence>MAFLSLKRDTKRRCWRNLKWLIKTLCIHPWKWREERSYFVQKSCRKLKVFNKYKAIYYLCGWCNLCFMESPTSTHMKAAKRILCYLKCTHDFGLFDSSSNEFKLMEFYDSAFTRDVDDRKNTTNIYLVATSCTCKTIWLRRLLKEFNMNKEESTKIHIDDKLAYVLAKNLVFHERSKCINRRYHFIRKCIIKKEVALVHVKTQDQVADIFTMSLKFEDFRRLRSRLGVQNFLREFSN</sequence>
<dbReference type="PANTHER" id="PTHR11439:SF517">
    <property type="entry name" value="CYSTEINE-RICH RLK (RECEPTOR-LIKE PROTEIN KINASE) 8"/>
    <property type="match status" value="1"/>
</dbReference>
<dbReference type="EMBL" id="QJKJ01002963">
    <property type="protein sequence ID" value="RDY00546.1"/>
    <property type="molecule type" value="Genomic_DNA"/>
</dbReference>
<reference evidence="1" key="1">
    <citation type="submission" date="2018-05" db="EMBL/GenBank/DDBJ databases">
        <title>Draft genome of Mucuna pruriens seed.</title>
        <authorList>
            <person name="Nnadi N.E."/>
            <person name="Vos R."/>
            <person name="Hasami M.H."/>
            <person name="Devisetty U.K."/>
            <person name="Aguiy J.C."/>
        </authorList>
    </citation>
    <scope>NUCLEOTIDE SEQUENCE [LARGE SCALE GENOMIC DNA]</scope>
    <source>
        <strain evidence="1">JCA_2017</strain>
    </source>
</reference>
<accession>A0A371HCM1</accession>
<dbReference type="Proteomes" id="UP000257109">
    <property type="component" value="Unassembled WGS sequence"/>
</dbReference>
<feature type="non-terminal residue" evidence="1">
    <location>
        <position position="1"/>
    </location>
</feature>
<proteinExistence type="predicted"/>
<dbReference type="OrthoDB" id="1727749at2759"/>
<name>A0A371HCM1_MUCPR</name>
<dbReference type="PANTHER" id="PTHR11439">
    <property type="entry name" value="GAG-POL-RELATED RETROTRANSPOSON"/>
    <property type="match status" value="1"/>
</dbReference>
<keyword evidence="2" id="KW-1185">Reference proteome</keyword>
<protein>
    <recommendedName>
        <fullName evidence="3">Copia protein</fullName>
    </recommendedName>
</protein>
<gene>
    <name evidence="1" type="ORF">CR513_16265</name>
</gene>
<dbReference type="AlphaFoldDB" id="A0A371HCM1"/>
<dbReference type="STRING" id="157652.A0A371HCM1"/>